<dbReference type="GO" id="GO:0005634">
    <property type="term" value="C:nucleus"/>
    <property type="evidence" value="ECO:0007669"/>
    <property type="project" value="UniProtKB-SubCell"/>
</dbReference>
<dbReference type="GO" id="GO:0071932">
    <property type="term" value="P:replication fork reversal"/>
    <property type="evidence" value="ECO:0007669"/>
    <property type="project" value="TreeGrafter"/>
</dbReference>
<evidence type="ECO:0000256" key="9">
    <source>
        <dbReference type="ARBA" id="ARBA00022741"/>
    </source>
</evidence>
<evidence type="ECO:0000256" key="16">
    <source>
        <dbReference type="ARBA" id="ARBA00023125"/>
    </source>
</evidence>
<sequence length="1905" mass="202244">MGKKHPAGAAKQRPGITRFLERRATTKEAGTVMDGRFVAGVRSADGRASTPGKQLLDNVLLSQDADDGGMQVVWASSPTAAFSPQKAAGGSQECSTSISQQQAENSQASRDGFRKTLIQAVQRVPSDAELDVGVQMQQPIDDMMVEPLLTRRSSHRSASTSSPTAQTVALDVQPMREERAPVPLTAPKPRGGTAEGPDADAMPISDYMVMQEVLASTDTDRTPGGGRRPCRTVVAQSADAIRSVTCTPSVLTVGGKRPLRASGKMAASGGNKRRALLDILDQVEFMVKHGSSAGPSQPSAAAQRYLRIEADMLPTASTEEMKYQACPDTEPPRPVDAEAVIGMASQATPAARCAPGAQASQPASNRLEAALLNSETLDEGNICGCGIAAPELPTGSFQKLPMTADYVMPTQPIGDERPGFNSGSNCNISEYSSKGRVADVAVKSNVMPDLCYAMPPPVARTAPRADSGLATQPLIPEQVLATPIQDMASSGRGNYSHAGGPAAAMSQTVSVRERCQPSCAATTGKCTQLACLKMCGDASREVPVALTAADDDDDAFWGDVDVDALVANATRRQPYITGAELTGSCLTGINPAFPPESSHQAAPSIRPAEQWNAHRLQHRESSPPKSAMPMQQQKSESGPPCGQYNSAQSARTPVRSEAGSSPAVPLLGEREEVHFVVLEVEELPSGHGKVLRCFNEYKGVETRVCLRDMWADQEVEPGDTVNVVGGRVLANLTCRFLEVSATEGLLILHPDVLLSGTTVCTAIRCARQAWLQERVASGPGGEKALIGSMLHELLQRSLRAAMTGKLDKNVMITEARSILAANADKLLESQQDEASVLAYIMQQLDAIISWCTSYITPNPSAPRGGRIEVGSGDTPTFCRVTEVLDIEESIWAPKYGLKGQLDASLRVKLSSGEPLQVSVVQNCSQQQPAHFHGLRGRRTSEGAQTGAMLIGDGVTGVIGAGRRQPDMRCSTGKPQHLWSASKAASGAVPTAGPHGHRPVEASLDAGGGVIAPFEFKTGKDRHEHRAQVLLYLLLMEDRYQTAVQTGLLWNSQKPTMQAVRYAHHELASLIMHRNRIAAYLVGAAREPPAPLQGSEADRKCEYCGVSSTCALYLAAAGTAGAIQGDAALVAPQSADMDLHQSLREKLLTVSPSSAAFFAHWVGLVDMEELSVRGSRTDMWALSGAQREQLGGCVSQLLLERELPSDGEAENQRFMYMFRRRTDTNEAASGPGSGEASLDGDADAEIDTGGFLGSGFVPGDSALLGVEGRHAAAARVTVVEVTKDTLTLSCRKELKYIKLGDAPRVMCGCCTNGPHPPAALGCCNACAGTSERVTWRLDRDESASLFAQLRLNLALLCVAGAGSGWSGGCGHKVGASDAAQARREGHLAQLRKLIIGLEPPQQGLGQSLCASSQLSASAASTQLQANSYLREHAHKMNGEQLEAVQRVLAMQDYAILLGMPGTGKTTTIVHIIRALVENRATILVASYTNSAVDNILMKLIGTPVSFVRLGSAQAVHPAVRPYMPGGGHHPDTSVAGLQEVMGRVNVVGCTCLSVHHPLLAGRTFSVCILDEASQVTLPASIGSLALARSFLLVGDHYQLSPLVVSREAAQGGLSISLFRRLSEAHPQAVVTLRSQYRMAADIMALSNALVYNGRMLCGSETIAEATLRLPYLSNLGSHGPGAAQESSPYVPWPRNVPVPRWLMALMKPDCRVVFLDTDSVVGCREVVLRDGIINKGEVHLVYAITSALITAGLSPREIGIASPYKAQVVVLQQALAGLGVSLPKDAPDEGARAFRGTSNSTDSGGAVEVLTVDKYQGRDKSAILLSLVRCNTSHRTGRLLTDWQRLNVAITRARTKLVLMGSAATLASIPLLQDMLLFLKRKGWVQLLPVDCLAHLPVLPTVKPGV</sequence>
<evidence type="ECO:0000256" key="7">
    <source>
        <dbReference type="ARBA" id="ARBA00022722"/>
    </source>
</evidence>
<keyword evidence="18" id="KW-0539">Nucleus</keyword>
<dbReference type="GO" id="GO:0005524">
    <property type="term" value="F:ATP binding"/>
    <property type="evidence" value="ECO:0007669"/>
    <property type="project" value="UniProtKB-KW"/>
</dbReference>
<dbReference type="GO" id="GO:0017108">
    <property type="term" value="F:5'-flap endonuclease activity"/>
    <property type="evidence" value="ECO:0007669"/>
    <property type="project" value="TreeGrafter"/>
</dbReference>
<evidence type="ECO:0000256" key="6">
    <source>
        <dbReference type="ARBA" id="ARBA00022705"/>
    </source>
</evidence>
<evidence type="ECO:0000256" key="19">
    <source>
        <dbReference type="ARBA" id="ARBA00023268"/>
    </source>
</evidence>
<dbReference type="SUPFAM" id="SSF52540">
    <property type="entry name" value="P-loop containing nucleoside triphosphate hydrolases"/>
    <property type="match status" value="1"/>
</dbReference>
<evidence type="ECO:0000313" key="26">
    <source>
        <dbReference type="Proteomes" id="UP000747399"/>
    </source>
</evidence>
<dbReference type="GO" id="GO:0046872">
    <property type="term" value="F:metal ion binding"/>
    <property type="evidence" value="ECO:0007669"/>
    <property type="project" value="UniProtKB-KW"/>
</dbReference>
<keyword evidence="8" id="KW-0479">Metal-binding</keyword>
<keyword evidence="17" id="KW-0234">DNA repair</keyword>
<comment type="caution">
    <text evidence="25">The sequence shown here is derived from an EMBL/GenBank/DDBJ whole genome shotgun (WGS) entry which is preliminary data.</text>
</comment>
<dbReference type="Proteomes" id="UP000747399">
    <property type="component" value="Unassembled WGS sequence"/>
</dbReference>
<evidence type="ECO:0000256" key="15">
    <source>
        <dbReference type="ARBA" id="ARBA00023014"/>
    </source>
</evidence>
<evidence type="ECO:0000256" key="3">
    <source>
        <dbReference type="ARBA" id="ARBA00007913"/>
    </source>
</evidence>
<feature type="region of interest" description="Disordered" evidence="21">
    <location>
        <begin position="1"/>
        <end position="27"/>
    </location>
</feature>
<feature type="region of interest" description="Disordered" evidence="21">
    <location>
        <begin position="613"/>
        <end position="663"/>
    </location>
</feature>
<evidence type="ECO:0000313" key="25">
    <source>
        <dbReference type="EMBL" id="GIL46711.1"/>
    </source>
</evidence>
<dbReference type="Gene3D" id="3.90.320.10">
    <property type="match status" value="1"/>
</dbReference>
<dbReference type="Pfam" id="PF08696">
    <property type="entry name" value="Dna2"/>
    <property type="match status" value="1"/>
</dbReference>
<feature type="domain" description="DNA2/NAM7 helicase helicase" evidence="23">
    <location>
        <begin position="1435"/>
        <end position="1520"/>
    </location>
</feature>
<evidence type="ECO:0000256" key="18">
    <source>
        <dbReference type="ARBA" id="ARBA00023242"/>
    </source>
</evidence>
<keyword evidence="6" id="KW-0235">DNA replication</keyword>
<evidence type="ECO:0000256" key="10">
    <source>
        <dbReference type="ARBA" id="ARBA00022763"/>
    </source>
</evidence>
<keyword evidence="16" id="KW-0238">DNA-binding</keyword>
<proteinExistence type="inferred from homology"/>
<evidence type="ECO:0000256" key="13">
    <source>
        <dbReference type="ARBA" id="ARBA00022840"/>
    </source>
</evidence>
<dbReference type="PANTHER" id="PTHR10887:SF433">
    <property type="entry name" value="DNA REPLICATION ATP-DEPENDENT HELICASE_NUCLEASE DNA2"/>
    <property type="match status" value="1"/>
</dbReference>
<comment type="catalytic activity">
    <reaction evidence="20">
        <text>ATP + H2O = ADP + phosphate + H(+)</text>
        <dbReference type="Rhea" id="RHEA:13065"/>
        <dbReference type="ChEBI" id="CHEBI:15377"/>
        <dbReference type="ChEBI" id="CHEBI:15378"/>
        <dbReference type="ChEBI" id="CHEBI:30616"/>
        <dbReference type="ChEBI" id="CHEBI:43474"/>
        <dbReference type="ChEBI" id="CHEBI:456216"/>
        <dbReference type="EC" id="3.6.4.12"/>
    </reaction>
</comment>
<dbReference type="GO" id="GO:0051539">
    <property type="term" value="F:4 iron, 4 sulfur cluster binding"/>
    <property type="evidence" value="ECO:0007669"/>
    <property type="project" value="UniProtKB-KW"/>
</dbReference>
<keyword evidence="7" id="KW-0540">Nuclease</keyword>
<dbReference type="InterPro" id="IPR011604">
    <property type="entry name" value="PDDEXK-like_dom_sf"/>
</dbReference>
<reference evidence="25" key="1">
    <citation type="journal article" date="2021" name="Proc. Natl. Acad. Sci. U.S.A.">
        <title>Three genomes in the algal genus Volvox reveal the fate of a haploid sex-determining region after a transition to homothallism.</title>
        <authorList>
            <person name="Yamamoto K."/>
            <person name="Hamaji T."/>
            <person name="Kawai-Toyooka H."/>
            <person name="Matsuzaki R."/>
            <person name="Takahashi F."/>
            <person name="Nishimura Y."/>
            <person name="Kawachi M."/>
            <person name="Noguchi H."/>
            <person name="Minakuchi Y."/>
            <person name="Umen J.G."/>
            <person name="Toyoda A."/>
            <person name="Nozaki H."/>
        </authorList>
    </citation>
    <scope>NUCLEOTIDE SEQUENCE</scope>
    <source>
        <strain evidence="25">NIES-3780</strain>
    </source>
</reference>
<keyword evidence="9" id="KW-0547">Nucleotide-binding</keyword>
<dbReference type="InterPro" id="IPR047187">
    <property type="entry name" value="SF1_C_Upf1"/>
</dbReference>
<keyword evidence="5" id="KW-0004">4Fe-4S</keyword>
<dbReference type="CDD" id="cd18808">
    <property type="entry name" value="SF1_C_Upf1"/>
    <property type="match status" value="1"/>
</dbReference>
<accession>A0A8J4EU29</accession>
<dbReference type="EC" id="3.6.4.12" evidence="4"/>
<dbReference type="GO" id="GO:0006281">
    <property type="term" value="P:DNA repair"/>
    <property type="evidence" value="ECO:0007669"/>
    <property type="project" value="UniProtKB-KW"/>
</dbReference>
<gene>
    <name evidence="25" type="ORF">Vafri_3630</name>
</gene>
<evidence type="ECO:0000256" key="14">
    <source>
        <dbReference type="ARBA" id="ARBA00023004"/>
    </source>
</evidence>
<evidence type="ECO:0000256" key="8">
    <source>
        <dbReference type="ARBA" id="ARBA00022723"/>
    </source>
</evidence>
<evidence type="ECO:0000256" key="1">
    <source>
        <dbReference type="ARBA" id="ARBA00001966"/>
    </source>
</evidence>
<dbReference type="InterPro" id="IPR041677">
    <property type="entry name" value="DNA2/NAM7_AAA_11"/>
</dbReference>
<dbReference type="InterPro" id="IPR045055">
    <property type="entry name" value="DNA2/NAM7-like"/>
</dbReference>
<evidence type="ECO:0000256" key="21">
    <source>
        <dbReference type="SAM" id="MobiDB-lite"/>
    </source>
</evidence>
<dbReference type="GO" id="GO:0003677">
    <property type="term" value="F:DNA binding"/>
    <property type="evidence" value="ECO:0007669"/>
    <property type="project" value="UniProtKB-KW"/>
</dbReference>
<dbReference type="InterPro" id="IPR026851">
    <property type="entry name" value="Dna2/JHS1_DEXXQ-box"/>
</dbReference>
<feature type="region of interest" description="Disordered" evidence="21">
    <location>
        <begin position="178"/>
        <end position="201"/>
    </location>
</feature>
<dbReference type="GO" id="GO:0005737">
    <property type="term" value="C:cytoplasm"/>
    <property type="evidence" value="ECO:0007669"/>
    <property type="project" value="TreeGrafter"/>
</dbReference>
<evidence type="ECO:0000256" key="20">
    <source>
        <dbReference type="ARBA" id="ARBA00047995"/>
    </source>
</evidence>
<dbReference type="Gene3D" id="3.40.50.300">
    <property type="entry name" value="P-loop containing nucleotide triphosphate hydrolases"/>
    <property type="match status" value="2"/>
</dbReference>
<keyword evidence="11" id="KW-0378">Hydrolase</keyword>
<feature type="domain" description="DNA2/NAM7 helicase helicase" evidence="23">
    <location>
        <begin position="1537"/>
        <end position="1605"/>
    </location>
</feature>
<evidence type="ECO:0000259" key="24">
    <source>
        <dbReference type="Pfam" id="PF13087"/>
    </source>
</evidence>
<keyword evidence="19" id="KW-0511">Multifunctional enzyme</keyword>
<dbReference type="CDD" id="cd18041">
    <property type="entry name" value="DEXXQc_DNA2"/>
    <property type="match status" value="1"/>
</dbReference>
<evidence type="ECO:0000256" key="12">
    <source>
        <dbReference type="ARBA" id="ARBA00022806"/>
    </source>
</evidence>
<name>A0A8J4EU29_9CHLO</name>
<evidence type="ECO:0000259" key="23">
    <source>
        <dbReference type="Pfam" id="PF13086"/>
    </source>
</evidence>
<evidence type="ECO:0000256" key="17">
    <source>
        <dbReference type="ARBA" id="ARBA00023204"/>
    </source>
</evidence>
<feature type="domain" description="DNA replication factor Dna2 N-terminal" evidence="22">
    <location>
        <begin position="698"/>
        <end position="907"/>
    </location>
</feature>
<feature type="compositionally biased region" description="Polar residues" evidence="21">
    <location>
        <begin position="92"/>
        <end position="109"/>
    </location>
</feature>
<keyword evidence="12" id="KW-0347">Helicase</keyword>
<keyword evidence="13" id="KW-0067">ATP-binding</keyword>
<dbReference type="InterPro" id="IPR041679">
    <property type="entry name" value="DNA2/NAM7-like_C"/>
</dbReference>
<comment type="subcellular location">
    <subcellularLocation>
        <location evidence="2">Nucleus</location>
    </subcellularLocation>
</comment>
<keyword evidence="14" id="KW-0408">Iron</keyword>
<keyword evidence="10" id="KW-0227">DNA damage</keyword>
<comment type="cofactor">
    <cofactor evidence="1">
        <name>[4Fe-4S] cluster</name>
        <dbReference type="ChEBI" id="CHEBI:49883"/>
    </cofactor>
</comment>
<keyword evidence="26" id="KW-1185">Reference proteome</keyword>
<feature type="region of interest" description="Disordered" evidence="21">
    <location>
        <begin position="81"/>
        <end position="110"/>
    </location>
</feature>
<evidence type="ECO:0000259" key="22">
    <source>
        <dbReference type="Pfam" id="PF08696"/>
    </source>
</evidence>
<dbReference type="Pfam" id="PF13086">
    <property type="entry name" value="AAA_11"/>
    <property type="match status" value="2"/>
</dbReference>
<evidence type="ECO:0000256" key="4">
    <source>
        <dbReference type="ARBA" id="ARBA00012551"/>
    </source>
</evidence>
<feature type="domain" description="DNA2/NAM7 helicase-like C-terminal" evidence="24">
    <location>
        <begin position="1613"/>
        <end position="1862"/>
    </location>
</feature>
<dbReference type="GO" id="GO:0017116">
    <property type="term" value="F:single-stranded DNA helicase activity"/>
    <property type="evidence" value="ECO:0007669"/>
    <property type="project" value="InterPro"/>
</dbReference>
<evidence type="ECO:0000256" key="2">
    <source>
        <dbReference type="ARBA" id="ARBA00004123"/>
    </source>
</evidence>
<dbReference type="InterPro" id="IPR027417">
    <property type="entry name" value="P-loop_NTPase"/>
</dbReference>
<dbReference type="PANTHER" id="PTHR10887">
    <property type="entry name" value="DNA2/NAM7 HELICASE FAMILY"/>
    <property type="match status" value="1"/>
</dbReference>
<dbReference type="EMBL" id="BNCO01000004">
    <property type="protein sequence ID" value="GIL46711.1"/>
    <property type="molecule type" value="Genomic_DNA"/>
</dbReference>
<keyword evidence="15" id="KW-0411">Iron-sulfur</keyword>
<evidence type="ECO:0000256" key="11">
    <source>
        <dbReference type="ARBA" id="ARBA00022801"/>
    </source>
</evidence>
<dbReference type="InterPro" id="IPR014808">
    <property type="entry name" value="DNA_replication_fac_Dna2_N"/>
</dbReference>
<comment type="similarity">
    <text evidence="3">Belongs to the DNA2/NAM7 helicase family.</text>
</comment>
<protein>
    <recommendedName>
        <fullName evidence="4">DNA helicase</fullName>
        <ecNumber evidence="4">3.6.4.12</ecNumber>
    </recommendedName>
</protein>
<evidence type="ECO:0000256" key="5">
    <source>
        <dbReference type="ARBA" id="ARBA00022485"/>
    </source>
</evidence>
<dbReference type="Pfam" id="PF13087">
    <property type="entry name" value="AAA_12"/>
    <property type="match status" value="1"/>
</dbReference>
<organism evidence="25 26">
    <name type="scientific">Volvox africanus</name>
    <dbReference type="NCBI Taxonomy" id="51714"/>
    <lineage>
        <taxon>Eukaryota</taxon>
        <taxon>Viridiplantae</taxon>
        <taxon>Chlorophyta</taxon>
        <taxon>core chlorophytes</taxon>
        <taxon>Chlorophyceae</taxon>
        <taxon>CS clade</taxon>
        <taxon>Chlamydomonadales</taxon>
        <taxon>Volvocaceae</taxon>
        <taxon>Volvox</taxon>
    </lineage>
</organism>